<name>A0A9P4PLH4_9PLEO</name>
<dbReference type="GO" id="GO:0016705">
    <property type="term" value="F:oxidoreductase activity, acting on paired donors, with incorporation or reduction of molecular oxygen"/>
    <property type="evidence" value="ECO:0007669"/>
    <property type="project" value="InterPro"/>
</dbReference>
<evidence type="ECO:0000256" key="1">
    <source>
        <dbReference type="ARBA" id="ARBA00001971"/>
    </source>
</evidence>
<accession>A0A9P4PLH4</accession>
<keyword evidence="4" id="KW-0349">Heme</keyword>
<dbReference type="Proteomes" id="UP000799764">
    <property type="component" value="Unassembled WGS sequence"/>
</dbReference>
<evidence type="ECO:0000313" key="12">
    <source>
        <dbReference type="EMBL" id="KAF2445323.1"/>
    </source>
</evidence>
<keyword evidence="13" id="KW-1185">Reference proteome</keyword>
<dbReference type="PANTHER" id="PTHR46206">
    <property type="entry name" value="CYTOCHROME P450"/>
    <property type="match status" value="1"/>
</dbReference>
<dbReference type="GO" id="GO:0004497">
    <property type="term" value="F:monooxygenase activity"/>
    <property type="evidence" value="ECO:0007669"/>
    <property type="project" value="UniProtKB-KW"/>
</dbReference>
<dbReference type="EMBL" id="MU001499">
    <property type="protein sequence ID" value="KAF2445323.1"/>
    <property type="molecule type" value="Genomic_DNA"/>
</dbReference>
<evidence type="ECO:0000256" key="5">
    <source>
        <dbReference type="ARBA" id="ARBA00022692"/>
    </source>
</evidence>
<organism evidence="12 13">
    <name type="scientific">Karstenula rhodostoma CBS 690.94</name>
    <dbReference type="NCBI Taxonomy" id="1392251"/>
    <lineage>
        <taxon>Eukaryota</taxon>
        <taxon>Fungi</taxon>
        <taxon>Dikarya</taxon>
        <taxon>Ascomycota</taxon>
        <taxon>Pezizomycotina</taxon>
        <taxon>Dothideomycetes</taxon>
        <taxon>Pleosporomycetidae</taxon>
        <taxon>Pleosporales</taxon>
        <taxon>Massarineae</taxon>
        <taxon>Didymosphaeriaceae</taxon>
        <taxon>Karstenula</taxon>
    </lineage>
</organism>
<keyword evidence="9" id="KW-0408">Iron</keyword>
<sequence>MQVIREEVLNAFEREVDGHDGYREVHLGDLVELVNARLNTMWTLGDEFAHDCDFMKKAVAYSKEAKIISELAKLLPSFIIGVLGLAFKRISGNERYIQNVMLQLIQTKQHHTEKNTPSETPTILDVLLQRAPSHWETIDFLREMNVTWNTTNFVTPVLIAGVIQDLGRHQTYHPALLQEASCWDHTQSTDRLRLLDAFITESMRTQCFSSTRIHRIALCDFTFFDGYTVATGHTVGFNIRKHFNDEAHYPSATTFVAERHLEALVQATDVSVKWPFWGSQRLPCPGRFYAVHVAKLLSVSLLENWVFEIRTGQPQSMLYREYSIPHPRLKLRLKRKVNTYL</sequence>
<dbReference type="AlphaFoldDB" id="A0A9P4PLH4"/>
<evidence type="ECO:0000256" key="2">
    <source>
        <dbReference type="ARBA" id="ARBA00004370"/>
    </source>
</evidence>
<evidence type="ECO:0000256" key="6">
    <source>
        <dbReference type="ARBA" id="ARBA00022723"/>
    </source>
</evidence>
<keyword evidence="5" id="KW-0812">Transmembrane</keyword>
<protein>
    <submittedName>
        <fullName evidence="12">Cytochrome P450</fullName>
    </submittedName>
</protein>
<keyword evidence="8" id="KW-0560">Oxidoreductase</keyword>
<comment type="similarity">
    <text evidence="3">Belongs to the cytochrome P450 family.</text>
</comment>
<evidence type="ECO:0000256" key="11">
    <source>
        <dbReference type="ARBA" id="ARBA00023136"/>
    </source>
</evidence>
<dbReference type="InterPro" id="IPR036396">
    <property type="entry name" value="Cyt_P450_sf"/>
</dbReference>
<evidence type="ECO:0000256" key="7">
    <source>
        <dbReference type="ARBA" id="ARBA00022989"/>
    </source>
</evidence>
<keyword evidence="11" id="KW-0472">Membrane</keyword>
<evidence type="ECO:0000256" key="8">
    <source>
        <dbReference type="ARBA" id="ARBA00023002"/>
    </source>
</evidence>
<keyword evidence="10" id="KW-0503">Monooxygenase</keyword>
<dbReference type="OrthoDB" id="1844152at2759"/>
<keyword evidence="7" id="KW-1133">Transmembrane helix</keyword>
<comment type="subcellular location">
    <subcellularLocation>
        <location evidence="2">Membrane</location>
    </subcellularLocation>
</comment>
<evidence type="ECO:0000256" key="3">
    <source>
        <dbReference type="ARBA" id="ARBA00010617"/>
    </source>
</evidence>
<dbReference type="GO" id="GO:0020037">
    <property type="term" value="F:heme binding"/>
    <property type="evidence" value="ECO:0007669"/>
    <property type="project" value="InterPro"/>
</dbReference>
<dbReference type="GO" id="GO:0016020">
    <property type="term" value="C:membrane"/>
    <property type="evidence" value="ECO:0007669"/>
    <property type="project" value="UniProtKB-SubCell"/>
</dbReference>
<dbReference type="GO" id="GO:0005506">
    <property type="term" value="F:iron ion binding"/>
    <property type="evidence" value="ECO:0007669"/>
    <property type="project" value="InterPro"/>
</dbReference>
<evidence type="ECO:0000256" key="4">
    <source>
        <dbReference type="ARBA" id="ARBA00022617"/>
    </source>
</evidence>
<dbReference type="Gene3D" id="1.10.630.10">
    <property type="entry name" value="Cytochrome P450"/>
    <property type="match status" value="1"/>
</dbReference>
<comment type="caution">
    <text evidence="12">The sequence shown here is derived from an EMBL/GenBank/DDBJ whole genome shotgun (WGS) entry which is preliminary data.</text>
</comment>
<evidence type="ECO:0000256" key="10">
    <source>
        <dbReference type="ARBA" id="ARBA00023033"/>
    </source>
</evidence>
<proteinExistence type="inferred from homology"/>
<dbReference type="Pfam" id="PF00067">
    <property type="entry name" value="p450"/>
    <property type="match status" value="1"/>
</dbReference>
<comment type="cofactor">
    <cofactor evidence="1">
        <name>heme</name>
        <dbReference type="ChEBI" id="CHEBI:30413"/>
    </cofactor>
</comment>
<evidence type="ECO:0000313" key="13">
    <source>
        <dbReference type="Proteomes" id="UP000799764"/>
    </source>
</evidence>
<dbReference type="InterPro" id="IPR001128">
    <property type="entry name" value="Cyt_P450"/>
</dbReference>
<evidence type="ECO:0000256" key="9">
    <source>
        <dbReference type="ARBA" id="ARBA00023004"/>
    </source>
</evidence>
<reference evidence="12" key="1">
    <citation type="journal article" date="2020" name="Stud. Mycol.">
        <title>101 Dothideomycetes genomes: a test case for predicting lifestyles and emergence of pathogens.</title>
        <authorList>
            <person name="Haridas S."/>
            <person name="Albert R."/>
            <person name="Binder M."/>
            <person name="Bloem J."/>
            <person name="Labutti K."/>
            <person name="Salamov A."/>
            <person name="Andreopoulos B."/>
            <person name="Baker S."/>
            <person name="Barry K."/>
            <person name="Bills G."/>
            <person name="Bluhm B."/>
            <person name="Cannon C."/>
            <person name="Castanera R."/>
            <person name="Culley D."/>
            <person name="Daum C."/>
            <person name="Ezra D."/>
            <person name="Gonzalez J."/>
            <person name="Henrissat B."/>
            <person name="Kuo A."/>
            <person name="Liang C."/>
            <person name="Lipzen A."/>
            <person name="Lutzoni F."/>
            <person name="Magnuson J."/>
            <person name="Mondo S."/>
            <person name="Nolan M."/>
            <person name="Ohm R."/>
            <person name="Pangilinan J."/>
            <person name="Park H.-J."/>
            <person name="Ramirez L."/>
            <person name="Alfaro M."/>
            <person name="Sun H."/>
            <person name="Tritt A."/>
            <person name="Yoshinaga Y."/>
            <person name="Zwiers L.-H."/>
            <person name="Turgeon B."/>
            <person name="Goodwin S."/>
            <person name="Spatafora J."/>
            <person name="Crous P."/>
            <person name="Grigoriev I."/>
        </authorList>
    </citation>
    <scope>NUCLEOTIDE SEQUENCE</scope>
    <source>
        <strain evidence="12">CBS 690.94</strain>
    </source>
</reference>
<gene>
    <name evidence="12" type="ORF">P171DRAFT_484018</name>
</gene>
<dbReference type="PANTHER" id="PTHR46206:SF5">
    <property type="entry name" value="P450, PUTATIVE (EUROFUNG)-RELATED"/>
    <property type="match status" value="1"/>
</dbReference>
<keyword evidence="6" id="KW-0479">Metal-binding</keyword>
<dbReference type="SUPFAM" id="SSF48264">
    <property type="entry name" value="Cytochrome P450"/>
    <property type="match status" value="1"/>
</dbReference>